<proteinExistence type="predicted"/>
<organism evidence="2 3">
    <name type="scientific">Didymella exigua CBS 183.55</name>
    <dbReference type="NCBI Taxonomy" id="1150837"/>
    <lineage>
        <taxon>Eukaryota</taxon>
        <taxon>Fungi</taxon>
        <taxon>Dikarya</taxon>
        <taxon>Ascomycota</taxon>
        <taxon>Pezizomycotina</taxon>
        <taxon>Dothideomycetes</taxon>
        <taxon>Pleosporomycetidae</taxon>
        <taxon>Pleosporales</taxon>
        <taxon>Pleosporineae</taxon>
        <taxon>Didymellaceae</taxon>
        <taxon>Didymella</taxon>
    </lineage>
</organism>
<dbReference type="OrthoDB" id="410198at2759"/>
<gene>
    <name evidence="2" type="ORF">M421DRAFT_96727</name>
</gene>
<dbReference type="EMBL" id="ML979022">
    <property type="protein sequence ID" value="KAF1922570.1"/>
    <property type="molecule type" value="Genomic_DNA"/>
</dbReference>
<evidence type="ECO:0000313" key="2">
    <source>
        <dbReference type="EMBL" id="KAF1922570.1"/>
    </source>
</evidence>
<protein>
    <recommendedName>
        <fullName evidence="1">DUF7605 domain-containing protein</fullName>
    </recommendedName>
</protein>
<feature type="domain" description="DUF7605" evidence="1">
    <location>
        <begin position="6"/>
        <end position="141"/>
    </location>
</feature>
<reference evidence="2" key="1">
    <citation type="journal article" date="2020" name="Stud. Mycol.">
        <title>101 Dothideomycetes genomes: a test case for predicting lifestyles and emergence of pathogens.</title>
        <authorList>
            <person name="Haridas S."/>
            <person name="Albert R."/>
            <person name="Binder M."/>
            <person name="Bloem J."/>
            <person name="Labutti K."/>
            <person name="Salamov A."/>
            <person name="Andreopoulos B."/>
            <person name="Baker S."/>
            <person name="Barry K."/>
            <person name="Bills G."/>
            <person name="Bluhm B."/>
            <person name="Cannon C."/>
            <person name="Castanera R."/>
            <person name="Culley D."/>
            <person name="Daum C."/>
            <person name="Ezra D."/>
            <person name="Gonzalez J."/>
            <person name="Henrissat B."/>
            <person name="Kuo A."/>
            <person name="Liang C."/>
            <person name="Lipzen A."/>
            <person name="Lutzoni F."/>
            <person name="Magnuson J."/>
            <person name="Mondo S."/>
            <person name="Nolan M."/>
            <person name="Ohm R."/>
            <person name="Pangilinan J."/>
            <person name="Park H.-J."/>
            <person name="Ramirez L."/>
            <person name="Alfaro M."/>
            <person name="Sun H."/>
            <person name="Tritt A."/>
            <person name="Yoshinaga Y."/>
            <person name="Zwiers L.-H."/>
            <person name="Turgeon B."/>
            <person name="Goodwin S."/>
            <person name="Spatafora J."/>
            <person name="Crous P."/>
            <person name="Grigoriev I."/>
        </authorList>
    </citation>
    <scope>NUCLEOTIDE SEQUENCE</scope>
    <source>
        <strain evidence="2">CBS 183.55</strain>
    </source>
</reference>
<name>A0A6A5R5V0_9PLEO</name>
<dbReference type="RefSeq" id="XP_033442823.1">
    <property type="nucleotide sequence ID" value="XM_033598416.1"/>
</dbReference>
<evidence type="ECO:0000313" key="3">
    <source>
        <dbReference type="Proteomes" id="UP000800082"/>
    </source>
</evidence>
<keyword evidence="3" id="KW-1185">Reference proteome</keyword>
<dbReference type="AlphaFoldDB" id="A0A6A5R5V0"/>
<evidence type="ECO:0000259" key="1">
    <source>
        <dbReference type="Pfam" id="PF24564"/>
    </source>
</evidence>
<dbReference type="Proteomes" id="UP000800082">
    <property type="component" value="Unassembled WGS sequence"/>
</dbReference>
<sequence>MAKCPRADWNQDLLDIAEEYLRPVLDNLCDTESKALQEEMTQPVVDLLEQMGSDIRACLDSNQHGAFREYFENMQKYEKDIEVTLKLACKKYGSEVQHIVFNAMTNSNTNPFVKKMQTIYGLAYHATKTKHNHRLHSARTHVFDSTLLVPRLGPYMGLKEYLESLIEVRLQEVESKLLEKCDTVFGNVLHDFENMCPRRPDDTTGATKRRYALGKVVEKAKATFNTEVKSKLLECGLKVH</sequence>
<dbReference type="GeneID" id="54356083"/>
<dbReference type="InterPro" id="IPR056024">
    <property type="entry name" value="DUF7605"/>
</dbReference>
<dbReference type="Pfam" id="PF24564">
    <property type="entry name" value="DUF7605"/>
    <property type="match status" value="1"/>
</dbReference>
<accession>A0A6A5R5V0</accession>